<evidence type="ECO:0000256" key="6">
    <source>
        <dbReference type="ARBA" id="ARBA00031828"/>
    </source>
</evidence>
<evidence type="ECO:0000256" key="3">
    <source>
        <dbReference type="ARBA" id="ARBA00022723"/>
    </source>
</evidence>
<dbReference type="PANTHER" id="PTHR42891">
    <property type="entry name" value="D-GLYCERO-BETA-D-MANNO-HEPTOSE-1,7-BISPHOSPHATE 7-PHOSPHATASE"/>
    <property type="match status" value="1"/>
</dbReference>
<keyword evidence="5 7" id="KW-0119">Carbohydrate metabolism</keyword>
<proteinExistence type="inferred from homology"/>
<evidence type="ECO:0000256" key="2">
    <source>
        <dbReference type="ARBA" id="ARBA00022490"/>
    </source>
</evidence>
<dbReference type="NCBIfam" id="NF006506">
    <property type="entry name" value="PRK08942.1"/>
    <property type="match status" value="1"/>
</dbReference>
<accession>A0ABS2WSN5</accession>
<evidence type="ECO:0000256" key="4">
    <source>
        <dbReference type="ARBA" id="ARBA00022801"/>
    </source>
</evidence>
<keyword evidence="3" id="KW-0479">Metal-binding</keyword>
<dbReference type="Proteomes" id="UP000703590">
    <property type="component" value="Unassembled WGS sequence"/>
</dbReference>
<dbReference type="NCBIfam" id="TIGR01656">
    <property type="entry name" value="Histidinol-ppas"/>
    <property type="match status" value="1"/>
</dbReference>
<dbReference type="SUPFAM" id="SSF56784">
    <property type="entry name" value="HAD-like"/>
    <property type="match status" value="1"/>
</dbReference>
<gene>
    <name evidence="8" type="primary">gmhB</name>
    <name evidence="8" type="ORF">JWV37_07735</name>
</gene>
<dbReference type="PIRSF" id="PIRSF004682">
    <property type="entry name" value="GmhB"/>
    <property type="match status" value="1"/>
</dbReference>
<evidence type="ECO:0000313" key="9">
    <source>
        <dbReference type="Proteomes" id="UP000703590"/>
    </source>
</evidence>
<name>A0ABS2WSN5_9BACT</name>
<dbReference type="InterPro" id="IPR036412">
    <property type="entry name" value="HAD-like_sf"/>
</dbReference>
<dbReference type="NCBIfam" id="TIGR00213">
    <property type="entry name" value="GmhB_yaeD"/>
    <property type="match status" value="1"/>
</dbReference>
<dbReference type="Gene3D" id="3.40.50.1000">
    <property type="entry name" value="HAD superfamily/HAD-like"/>
    <property type="match status" value="1"/>
</dbReference>
<dbReference type="NCBIfam" id="TIGR01662">
    <property type="entry name" value="HAD-SF-IIIA"/>
    <property type="match status" value="1"/>
</dbReference>
<dbReference type="InterPro" id="IPR023214">
    <property type="entry name" value="HAD_sf"/>
</dbReference>
<keyword evidence="2 7" id="KW-0963">Cytoplasm</keyword>
<comment type="similarity">
    <text evidence="7">Belongs to the gmhB family.</text>
</comment>
<dbReference type="PANTHER" id="PTHR42891:SF1">
    <property type="entry name" value="D-GLYCERO-BETA-D-MANNO-HEPTOSE-1,7-BISPHOSPHATE 7-PHOSPHATASE"/>
    <property type="match status" value="1"/>
</dbReference>
<keyword evidence="4 7" id="KW-0378">Hydrolase</keyword>
<evidence type="ECO:0000256" key="5">
    <source>
        <dbReference type="ARBA" id="ARBA00023277"/>
    </source>
</evidence>
<dbReference type="InterPro" id="IPR006549">
    <property type="entry name" value="HAD-SF_hydro_IIIA"/>
</dbReference>
<dbReference type="CDD" id="cd07503">
    <property type="entry name" value="HAD_HisB-N"/>
    <property type="match status" value="1"/>
</dbReference>
<keyword evidence="9" id="KW-1185">Reference proteome</keyword>
<organism evidence="8 9">
    <name type="scientific">Sulfurospirillum tamanense</name>
    <dbReference type="NCBI Taxonomy" id="2813362"/>
    <lineage>
        <taxon>Bacteria</taxon>
        <taxon>Pseudomonadati</taxon>
        <taxon>Campylobacterota</taxon>
        <taxon>Epsilonproteobacteria</taxon>
        <taxon>Campylobacterales</taxon>
        <taxon>Sulfurospirillaceae</taxon>
        <taxon>Sulfurospirillum</taxon>
    </lineage>
</organism>
<evidence type="ECO:0000256" key="7">
    <source>
        <dbReference type="PIRNR" id="PIRNR004682"/>
    </source>
</evidence>
<dbReference type="InterPro" id="IPR006543">
    <property type="entry name" value="Histidinol-phos"/>
</dbReference>
<comment type="subcellular location">
    <subcellularLocation>
        <location evidence="1 7">Cytoplasm</location>
    </subcellularLocation>
</comment>
<dbReference type="InterPro" id="IPR004446">
    <property type="entry name" value="Heptose_bisP_phosphatase"/>
</dbReference>
<sequence length="166" mass="18513">MKKALFLDRDGVINEDKGYVSRIEDFAFCAGVFEALRTFEARGYLLIIVTNQSGIGRGYCTQEAYEILTAWMLGEFQKNGVTIAKVYHCPHAPEEKCECRKPRPGMLKEAIEEFGIDPARSWMVGDKLSDMEAGKNARVEKCLLVGLKSEDYPSVGSLHEALGVID</sequence>
<evidence type="ECO:0000256" key="1">
    <source>
        <dbReference type="ARBA" id="ARBA00004496"/>
    </source>
</evidence>
<dbReference type="Pfam" id="PF13242">
    <property type="entry name" value="Hydrolase_like"/>
    <property type="match status" value="1"/>
</dbReference>
<reference evidence="8" key="2">
    <citation type="submission" date="2021-02" db="EMBL/GenBank/DDBJ databases">
        <authorList>
            <person name="Merkel A.Y."/>
        </authorList>
    </citation>
    <scope>NUCLEOTIDE SEQUENCE</scope>
    <source>
        <strain evidence="8">T05b</strain>
    </source>
</reference>
<dbReference type="RefSeq" id="WP_205459217.1">
    <property type="nucleotide sequence ID" value="NZ_JAFHKK010000015.1"/>
</dbReference>
<dbReference type="GO" id="GO:0034200">
    <property type="term" value="F:D-glycero-beta-D-manno-heptose 1,7-bisphosphate 7-phosphatase activity"/>
    <property type="evidence" value="ECO:0007669"/>
    <property type="project" value="UniProtKB-EC"/>
</dbReference>
<reference evidence="8" key="1">
    <citation type="submission" date="2021-02" db="EMBL/GenBank/DDBJ databases">
        <title>Sulfurospirillum tamanensis sp. nov.</title>
        <authorList>
            <person name="Frolova A."/>
            <person name="Merkel A."/>
            <person name="Slobodkin A."/>
        </authorList>
    </citation>
    <scope>NUCLEOTIDE SEQUENCE</scope>
    <source>
        <strain evidence="8">T05b</strain>
    </source>
</reference>
<evidence type="ECO:0000313" key="8">
    <source>
        <dbReference type="EMBL" id="MBN2964667.1"/>
    </source>
</evidence>
<comment type="caution">
    <text evidence="8">The sequence shown here is derived from an EMBL/GenBank/DDBJ whole genome shotgun (WGS) entry which is preliminary data.</text>
</comment>
<dbReference type="EMBL" id="JAFHKK010000015">
    <property type="protein sequence ID" value="MBN2964667.1"/>
    <property type="molecule type" value="Genomic_DNA"/>
</dbReference>
<protein>
    <recommendedName>
        <fullName evidence="6 7">D,D-heptose 1,7-bisphosphate phosphatase</fullName>
        <ecNumber evidence="7">3.1.3.-</ecNumber>
    </recommendedName>
</protein>
<dbReference type="EC" id="3.1.3.-" evidence="7"/>